<name>A0A8J1TDD7_OWEFU</name>
<evidence type="ECO:0000313" key="2">
    <source>
        <dbReference type="EMBL" id="CAH1799439.1"/>
    </source>
</evidence>
<dbReference type="InterPro" id="IPR055355">
    <property type="entry name" value="ZP-C"/>
</dbReference>
<comment type="caution">
    <text evidence="2">The sequence shown here is derived from an EMBL/GenBank/DDBJ whole genome shotgun (WGS) entry which is preliminary data.</text>
</comment>
<dbReference type="SMART" id="SM00241">
    <property type="entry name" value="ZP"/>
    <property type="match status" value="1"/>
</dbReference>
<proteinExistence type="predicted"/>
<accession>A0A8J1TDD7</accession>
<reference evidence="2" key="1">
    <citation type="submission" date="2022-03" db="EMBL/GenBank/DDBJ databases">
        <authorList>
            <person name="Martin C."/>
        </authorList>
    </citation>
    <scope>NUCLEOTIDE SEQUENCE</scope>
</reference>
<dbReference type="PANTHER" id="PTHR46560">
    <property type="entry name" value="CYPHER, ISOFORM B"/>
    <property type="match status" value="1"/>
</dbReference>
<dbReference type="Pfam" id="PF00100">
    <property type="entry name" value="Zona_pellucida"/>
    <property type="match status" value="1"/>
</dbReference>
<dbReference type="PROSITE" id="PS51034">
    <property type="entry name" value="ZP_2"/>
    <property type="match status" value="1"/>
</dbReference>
<dbReference type="Proteomes" id="UP000749559">
    <property type="component" value="Unassembled WGS sequence"/>
</dbReference>
<dbReference type="InterPro" id="IPR001507">
    <property type="entry name" value="ZP_dom"/>
</dbReference>
<evidence type="ECO:0000313" key="3">
    <source>
        <dbReference type="Proteomes" id="UP000749559"/>
    </source>
</evidence>
<dbReference type="Gene3D" id="2.60.40.4100">
    <property type="entry name" value="Zona pellucida, ZP-C domain"/>
    <property type="match status" value="1"/>
</dbReference>
<keyword evidence="3" id="KW-1185">Reference proteome</keyword>
<dbReference type="Pfam" id="PF25057">
    <property type="entry name" value="CUT_N"/>
    <property type="match status" value="1"/>
</dbReference>
<feature type="non-terminal residue" evidence="2">
    <location>
        <position position="366"/>
    </location>
</feature>
<dbReference type="AlphaFoldDB" id="A0A8J1TDD7"/>
<protein>
    <submittedName>
        <fullName evidence="2">Uncharacterized protein</fullName>
    </submittedName>
</protein>
<feature type="non-terminal residue" evidence="2">
    <location>
        <position position="1"/>
    </location>
</feature>
<dbReference type="InterPro" id="IPR056953">
    <property type="entry name" value="CUT_N"/>
</dbReference>
<gene>
    <name evidence="2" type="ORF">OFUS_LOCUS23450</name>
</gene>
<organism evidence="2 3">
    <name type="scientific">Owenia fusiformis</name>
    <name type="common">Polychaete worm</name>
    <dbReference type="NCBI Taxonomy" id="6347"/>
    <lineage>
        <taxon>Eukaryota</taxon>
        <taxon>Metazoa</taxon>
        <taxon>Spiralia</taxon>
        <taxon>Lophotrochozoa</taxon>
        <taxon>Annelida</taxon>
        <taxon>Polychaeta</taxon>
        <taxon>Sedentaria</taxon>
        <taxon>Canalipalpata</taxon>
        <taxon>Sabellida</taxon>
        <taxon>Oweniida</taxon>
        <taxon>Oweniidae</taxon>
        <taxon>Owenia</taxon>
    </lineage>
</organism>
<dbReference type="OrthoDB" id="6115368at2759"/>
<dbReference type="InterPro" id="IPR042235">
    <property type="entry name" value="ZP-C_dom"/>
</dbReference>
<keyword evidence="1" id="KW-1015">Disulfide bond</keyword>
<sequence>YPGSCECLPTFFGFDCSVAQDSVTSPDQCYPKCVMENTLECVTTDQGSECVCKYPFTGADCSKRRVNVECSATDMTITVIPYPGTSAFTGRVFIPNHLDAPCQFDVQSGAYVSGKIAHSECGIVTKTDTTMIGTVTYEAKIVIQYDPFVLTLLDEVVTARCSAMTRGELNLSWGAVDIDEDNLKNGGAVTGEISPIVIKVTDGQGNEIGDNVYIGDPLQLQFIQIEGGAPYSVESCVASNTKEDPDNELVIIWDRCIDRSSYAVVDMQNPIEILDEKKVVHLKAFKFPSDSTVFLTCTVRLCNEVDLSTCDPKTNCPWEIPQGLRKRSVYGDEILYIKKWTVNEVKFSDNASSCCLVKAISTFVLG</sequence>
<dbReference type="EMBL" id="CAIIXF020000011">
    <property type="protein sequence ID" value="CAH1799439.1"/>
    <property type="molecule type" value="Genomic_DNA"/>
</dbReference>
<evidence type="ECO:0000256" key="1">
    <source>
        <dbReference type="ARBA" id="ARBA00023157"/>
    </source>
</evidence>
<dbReference type="PANTHER" id="PTHR46560:SF13">
    <property type="entry name" value="ZP DOMAIN-CONTAINING PROTEIN"/>
    <property type="match status" value="1"/>
</dbReference>